<organism evidence="2 3">
    <name type="scientific">Paenibacillus chitinolyticus</name>
    <dbReference type="NCBI Taxonomy" id="79263"/>
    <lineage>
        <taxon>Bacteria</taxon>
        <taxon>Bacillati</taxon>
        <taxon>Bacillota</taxon>
        <taxon>Bacilli</taxon>
        <taxon>Bacillales</taxon>
        <taxon>Paenibacillaceae</taxon>
        <taxon>Paenibacillus</taxon>
    </lineage>
</organism>
<dbReference type="EMBL" id="JAMDMJ010000008">
    <property type="protein sequence ID" value="MCY9595815.1"/>
    <property type="molecule type" value="Genomic_DNA"/>
</dbReference>
<sequence>MTYNQSLRPFNDFWMNCVSNTVYSIAVSNDSSYRTAAYLNHYTYQVAVDPSFTYLTMDHPLKYQNEVFNDFIREWEPYYFRNPQAIGEEIGELLDSGQLPVVHVDLFHWIPNSLAWKQYHWYHYSLITGYDAERSVYRVLDDDINGFRDFEVPPERLQEAFLSSQTENNPAYQEPPCSLIRLKDQIPPFEFKLSDLSRHAERLIGELDNLQTEHLWEGTPEPDKFEESMTNGLVGVNIIESRQTGNRLMLRYLLDAGFIREADFQTLDKELEDLALGWFKAKNVFIKAKFSLKRRFNRDQLLTLAVPLLSRERSFWAALLETTGAAAALSKES</sequence>
<accession>A0A410WT51</accession>
<proteinExistence type="predicted"/>
<dbReference type="Proteomes" id="UP000288943">
    <property type="component" value="Chromosome"/>
</dbReference>
<dbReference type="Proteomes" id="UP001527202">
    <property type="component" value="Unassembled WGS sequence"/>
</dbReference>
<evidence type="ECO:0000313" key="2">
    <source>
        <dbReference type="EMBL" id="QAV17565.1"/>
    </source>
</evidence>
<dbReference type="OrthoDB" id="2610444at2"/>
<evidence type="ECO:0000313" key="4">
    <source>
        <dbReference type="Proteomes" id="UP001527202"/>
    </source>
</evidence>
<name>A0A410WT51_9BACL</name>
<protein>
    <submittedName>
        <fullName evidence="1">BtrH N-terminal domain-containing protein</fullName>
    </submittedName>
</protein>
<keyword evidence="4" id="KW-1185">Reference proteome</keyword>
<dbReference type="GeneID" id="95374708"/>
<evidence type="ECO:0000313" key="1">
    <source>
        <dbReference type="EMBL" id="MCY9595815.1"/>
    </source>
</evidence>
<reference evidence="1 4" key="2">
    <citation type="submission" date="2022-05" db="EMBL/GenBank/DDBJ databases">
        <title>Genome Sequencing of Bee-Associated Microbes.</title>
        <authorList>
            <person name="Dunlap C."/>
        </authorList>
    </citation>
    <scope>NUCLEOTIDE SEQUENCE [LARGE SCALE GENOMIC DNA]</scope>
    <source>
        <strain evidence="1 4">NRRL B-23120</strain>
    </source>
</reference>
<dbReference type="EMBL" id="CP026520">
    <property type="protein sequence ID" value="QAV17565.1"/>
    <property type="molecule type" value="Genomic_DNA"/>
</dbReference>
<dbReference type="AlphaFoldDB" id="A0A410WT51"/>
<dbReference type="KEGG" id="pchi:PC41400_07765"/>
<dbReference type="RefSeq" id="WP_042229188.1">
    <property type="nucleotide sequence ID" value="NZ_CP026520.1"/>
</dbReference>
<gene>
    <name evidence="1" type="ORF">M5X16_08525</name>
    <name evidence="2" type="ORF">PC41400_07765</name>
</gene>
<reference evidence="2 3" key="1">
    <citation type="submission" date="2018-01" db="EMBL/GenBank/DDBJ databases">
        <title>The whole genome sequencing and assembly of Paenibacillus chitinolyticus KCCM 41400 strain.</title>
        <authorList>
            <person name="Kim J.-Y."/>
            <person name="Park M.-K."/>
            <person name="Lee Y.-J."/>
            <person name="Yi H."/>
            <person name="Bahn Y.-S."/>
            <person name="Kim J.F."/>
            <person name="Lee D.-W."/>
        </authorList>
    </citation>
    <scope>NUCLEOTIDE SEQUENCE [LARGE SCALE GENOMIC DNA]</scope>
    <source>
        <strain evidence="2 3">KCCM 41400</strain>
    </source>
</reference>
<evidence type="ECO:0000313" key="3">
    <source>
        <dbReference type="Proteomes" id="UP000288943"/>
    </source>
</evidence>